<dbReference type="InterPro" id="IPR002808">
    <property type="entry name" value="AdoCbi_amidolase"/>
</dbReference>
<evidence type="ECO:0000313" key="2">
    <source>
        <dbReference type="Proteomes" id="UP000198888"/>
    </source>
</evidence>
<sequence>MLKPSGLGPFVDQQHSSKSTRTVYSVTDQIFESRVQSNVLQVRSPTTDWLSTGFDGGHHQADVAYNITVPAGWTETEITEYVDRRKADAGFDTAGPALLTGVDQRHARRAVLDPVEVIVTAGVSNPATLPPGSASETTADTATPFQPGTINIISGTTRALPDGALANLVAVVTEAKTATLLRLTGFSGTTSDAVIVGTDQTGEQAQFSGSSTPVGRAARGCVRDALTAALESRYETDAMPKSVDDADYGSATTVEATVSRL</sequence>
<dbReference type="STRING" id="1073996.SAMN05444271_1161"/>
<proteinExistence type="predicted"/>
<protein>
    <submittedName>
        <fullName evidence="1">Adenosylcobinamide hydrolase</fullName>
    </submittedName>
</protein>
<organism evidence="1 2">
    <name type="scientific">Halohasta litchfieldiae</name>
    <dbReference type="NCBI Taxonomy" id="1073996"/>
    <lineage>
        <taxon>Archaea</taxon>
        <taxon>Methanobacteriati</taxon>
        <taxon>Methanobacteriota</taxon>
        <taxon>Stenosarchaea group</taxon>
        <taxon>Halobacteria</taxon>
        <taxon>Halobacteriales</taxon>
        <taxon>Haloferacaceae</taxon>
        <taxon>Halohasta</taxon>
    </lineage>
</organism>
<dbReference type="Proteomes" id="UP000198888">
    <property type="component" value="Unassembled WGS sequence"/>
</dbReference>
<dbReference type="InterPro" id="IPR052209">
    <property type="entry name" value="CbiZ"/>
</dbReference>
<dbReference type="EMBL" id="FNYR01000016">
    <property type="protein sequence ID" value="SEJ00758.1"/>
    <property type="molecule type" value="Genomic_DNA"/>
</dbReference>
<dbReference type="PANTHER" id="PTHR35336">
    <property type="entry name" value="ADENOSYLCOBINAMIDE AMIDOHYDROLASE"/>
    <property type="match status" value="1"/>
</dbReference>
<keyword evidence="1" id="KW-0378">Hydrolase</keyword>
<reference evidence="1 2" key="1">
    <citation type="submission" date="2016-10" db="EMBL/GenBank/DDBJ databases">
        <authorList>
            <person name="de Groot N.N."/>
        </authorList>
    </citation>
    <scope>NUCLEOTIDE SEQUENCE [LARGE SCALE GENOMIC DNA]</scope>
    <source>
        <strain evidence="1 2">DSM 22187</strain>
    </source>
</reference>
<accession>A0A2H4Q3L8</accession>
<dbReference type="KEGG" id="hae:halTADL_2184"/>
<accession>A0A1H6V8A1</accession>
<dbReference type="AlphaFoldDB" id="A0A1H6V8A1"/>
<dbReference type="PANTHER" id="PTHR35336:SF5">
    <property type="entry name" value="ADENOSYLCOBINAMIDE AMIDOHYDROLASE"/>
    <property type="match status" value="1"/>
</dbReference>
<dbReference type="Pfam" id="PF01955">
    <property type="entry name" value="CbiZ"/>
    <property type="match status" value="1"/>
</dbReference>
<name>A0A1H6V8A1_9EURY</name>
<keyword evidence="2" id="KW-1185">Reference proteome</keyword>
<evidence type="ECO:0000313" key="1">
    <source>
        <dbReference type="EMBL" id="SEJ00758.1"/>
    </source>
</evidence>
<gene>
    <name evidence="1" type="ORF">SAMN05444271_1161</name>
</gene>
<dbReference type="GO" id="GO:0016787">
    <property type="term" value="F:hydrolase activity"/>
    <property type="evidence" value="ECO:0007669"/>
    <property type="project" value="UniProtKB-KW"/>
</dbReference>